<comment type="caution">
    <text evidence="1">The sequence shown here is derived from an EMBL/GenBank/DDBJ whole genome shotgun (WGS) entry which is preliminary data.</text>
</comment>
<organism evidence="1 2">
    <name type="scientific">Nephila pilipes</name>
    <name type="common">Giant wood spider</name>
    <name type="synonym">Nephila maculata</name>
    <dbReference type="NCBI Taxonomy" id="299642"/>
    <lineage>
        <taxon>Eukaryota</taxon>
        <taxon>Metazoa</taxon>
        <taxon>Ecdysozoa</taxon>
        <taxon>Arthropoda</taxon>
        <taxon>Chelicerata</taxon>
        <taxon>Arachnida</taxon>
        <taxon>Araneae</taxon>
        <taxon>Araneomorphae</taxon>
        <taxon>Entelegynae</taxon>
        <taxon>Araneoidea</taxon>
        <taxon>Nephilidae</taxon>
        <taxon>Nephila</taxon>
    </lineage>
</organism>
<evidence type="ECO:0000313" key="1">
    <source>
        <dbReference type="EMBL" id="GFT53167.1"/>
    </source>
</evidence>
<sequence>MSPSPPPLWIRPLITMLNQLGVAIHISKIFGIFFSDPLPIPSEESVAPPPTSLHYARWFTQLRPAIKLEPEAAAEPDYCSPPSNFYVFFYCVGYPYL</sequence>
<proteinExistence type="predicted"/>
<accession>A0A8X6P628</accession>
<name>A0A8X6P628_NEPPI</name>
<dbReference type="AlphaFoldDB" id="A0A8X6P628"/>
<evidence type="ECO:0000313" key="2">
    <source>
        <dbReference type="Proteomes" id="UP000887013"/>
    </source>
</evidence>
<dbReference type="EMBL" id="BMAW01112552">
    <property type="protein sequence ID" value="GFT53167.1"/>
    <property type="molecule type" value="Genomic_DNA"/>
</dbReference>
<gene>
    <name evidence="1" type="ORF">NPIL_423921</name>
</gene>
<keyword evidence="2" id="KW-1185">Reference proteome</keyword>
<reference evidence="1" key="1">
    <citation type="submission" date="2020-08" db="EMBL/GenBank/DDBJ databases">
        <title>Multicomponent nature underlies the extraordinary mechanical properties of spider dragline silk.</title>
        <authorList>
            <person name="Kono N."/>
            <person name="Nakamura H."/>
            <person name="Mori M."/>
            <person name="Yoshida Y."/>
            <person name="Ohtoshi R."/>
            <person name="Malay A.D."/>
            <person name="Moran D.A.P."/>
            <person name="Tomita M."/>
            <person name="Numata K."/>
            <person name="Arakawa K."/>
        </authorList>
    </citation>
    <scope>NUCLEOTIDE SEQUENCE</scope>
</reference>
<dbReference type="Proteomes" id="UP000887013">
    <property type="component" value="Unassembled WGS sequence"/>
</dbReference>
<protein>
    <submittedName>
        <fullName evidence="1">Uncharacterized protein</fullName>
    </submittedName>
</protein>